<accession>A0A316C1S9</accession>
<evidence type="ECO:0000313" key="2">
    <source>
        <dbReference type="Proteomes" id="UP000245396"/>
    </source>
</evidence>
<evidence type="ECO:0000313" key="1">
    <source>
        <dbReference type="EMBL" id="PWJ81484.1"/>
    </source>
</evidence>
<dbReference type="RefSeq" id="WP_146201475.1">
    <property type="nucleotide sequence ID" value="NZ_QGGG01000010.1"/>
</dbReference>
<gene>
    <name evidence="1" type="ORF">C7441_11015</name>
</gene>
<organism evidence="1 2">
    <name type="scientific">Pseudaminobacter salicylatoxidans</name>
    <dbReference type="NCBI Taxonomy" id="93369"/>
    <lineage>
        <taxon>Bacteria</taxon>
        <taxon>Pseudomonadati</taxon>
        <taxon>Pseudomonadota</taxon>
        <taxon>Alphaproteobacteria</taxon>
        <taxon>Hyphomicrobiales</taxon>
        <taxon>Phyllobacteriaceae</taxon>
        <taxon>Pseudaminobacter</taxon>
    </lineage>
</organism>
<reference evidence="1 2" key="1">
    <citation type="submission" date="2018-05" db="EMBL/GenBank/DDBJ databases">
        <title>Genomic Encyclopedia of Type Strains, Phase IV (KMG-IV): sequencing the most valuable type-strain genomes for metagenomic binning, comparative biology and taxonomic classification.</title>
        <authorList>
            <person name="Goeker M."/>
        </authorList>
    </citation>
    <scope>NUCLEOTIDE SEQUENCE [LARGE SCALE GENOMIC DNA]</scope>
    <source>
        <strain evidence="1 2">DSM 6986</strain>
    </source>
</reference>
<keyword evidence="2" id="KW-1185">Reference proteome</keyword>
<dbReference type="Proteomes" id="UP000245396">
    <property type="component" value="Unassembled WGS sequence"/>
</dbReference>
<protein>
    <recommendedName>
        <fullName evidence="3">Head-tail joining protein</fullName>
    </recommendedName>
</protein>
<proteinExistence type="predicted"/>
<evidence type="ECO:0008006" key="3">
    <source>
        <dbReference type="Google" id="ProtNLM"/>
    </source>
</evidence>
<name>A0A316C1S9_PSESE</name>
<comment type="caution">
    <text evidence="1">The sequence shown here is derived from an EMBL/GenBank/DDBJ whole genome shotgun (WGS) entry which is preliminary data.</text>
</comment>
<dbReference type="OrthoDB" id="93404at69277"/>
<sequence>MAKSPLDAMKAQIAKGFKGKLRKGMIRRMVPGTGVDDFGDPVGMVPADFSFEGIRESFDASWAASAGIPSTDVGILVLLGSTAVEPKQGDTVQIEGMWHQVRRVLDIDPAGASMRLQAYEVSAP</sequence>
<dbReference type="EMBL" id="QGGG01000010">
    <property type="protein sequence ID" value="PWJ81484.1"/>
    <property type="molecule type" value="Genomic_DNA"/>
</dbReference>
<dbReference type="AlphaFoldDB" id="A0A316C1S9"/>